<feature type="domain" description="Pyrrolo-quinoline quinone repeat" evidence="1">
    <location>
        <begin position="378"/>
        <end position="448"/>
    </location>
</feature>
<dbReference type="InterPro" id="IPR018391">
    <property type="entry name" value="PQQ_b-propeller_rpt"/>
</dbReference>
<dbReference type="SMART" id="SM00564">
    <property type="entry name" value="PQQ"/>
    <property type="match status" value="6"/>
</dbReference>
<dbReference type="RefSeq" id="WP_305101872.1">
    <property type="nucleotide sequence ID" value="NZ_JAUTWS010000001.1"/>
</dbReference>
<keyword evidence="3" id="KW-1185">Reference proteome</keyword>
<accession>A0ABT9DSX7</accession>
<evidence type="ECO:0000313" key="2">
    <source>
        <dbReference type="EMBL" id="MDO9707006.1"/>
    </source>
</evidence>
<dbReference type="Gene3D" id="2.130.10.10">
    <property type="entry name" value="YVTN repeat-like/Quinoprotein amine dehydrogenase"/>
    <property type="match status" value="1"/>
</dbReference>
<sequence length="450" mass="46883">MRGLTRRAVLLGGAGLLAGCESITDSFDRIFGERKVPLKGDRKPILAAEKPLDVDAGDTRPVTLPPPTMAAEWPQAGGTIGHAPGHPALGPGLRQVWSTSIGTGAAYRRRLIAPPILAGGTVFAVDAYGEVTALDAATGRERWSLDTRPKEERDGALGAGLAWDGGTLYAVTSLAEAMSIDPATGKVGWRVALPAPTRGAPTVAGGRLFVVTTENHLIALSTDDGQRQWTYRGQSVTTMVLGLPAPAVDGEVVVAGFASGELVAVRAQDGRMIWSETLASARGGSLADIAAIAAMPVIDRGRVIAAGLGGITIALDLRSGRRLWEREVAVGETPWVAGDWVFLVTTGGELACLGREDGRVRWIGSLGRFENPEKRRDPITWGPPVLAGGRLLVAGSHGRMVEVNPAEGEKLAEIRLPGGTTLEPAVAEGTLYLLTDDGSVVAFRGSAGAA</sequence>
<evidence type="ECO:0000313" key="3">
    <source>
        <dbReference type="Proteomes" id="UP001243009"/>
    </source>
</evidence>
<feature type="domain" description="Pyrrolo-quinoline quinone repeat" evidence="1">
    <location>
        <begin position="129"/>
        <end position="363"/>
    </location>
</feature>
<dbReference type="PANTHER" id="PTHR34512:SF30">
    <property type="entry name" value="OUTER MEMBRANE PROTEIN ASSEMBLY FACTOR BAMB"/>
    <property type="match status" value="1"/>
</dbReference>
<organism evidence="2 3">
    <name type="scientific">Paracraurococcus lichenis</name>
    <dbReference type="NCBI Taxonomy" id="3064888"/>
    <lineage>
        <taxon>Bacteria</taxon>
        <taxon>Pseudomonadati</taxon>
        <taxon>Pseudomonadota</taxon>
        <taxon>Alphaproteobacteria</taxon>
        <taxon>Acetobacterales</taxon>
        <taxon>Roseomonadaceae</taxon>
        <taxon>Paracraurococcus</taxon>
    </lineage>
</organism>
<gene>
    <name evidence="2" type="ORF">Q7A36_01540</name>
</gene>
<dbReference type="InterPro" id="IPR002372">
    <property type="entry name" value="PQQ_rpt_dom"/>
</dbReference>
<dbReference type="EMBL" id="JAUTWS010000001">
    <property type="protein sequence ID" value="MDO9707006.1"/>
    <property type="molecule type" value="Genomic_DNA"/>
</dbReference>
<evidence type="ECO:0000259" key="1">
    <source>
        <dbReference type="Pfam" id="PF13360"/>
    </source>
</evidence>
<dbReference type="PROSITE" id="PS51257">
    <property type="entry name" value="PROKAR_LIPOPROTEIN"/>
    <property type="match status" value="1"/>
</dbReference>
<reference evidence="2 3" key="1">
    <citation type="submission" date="2023-08" db="EMBL/GenBank/DDBJ databases">
        <title>The draft genome sequence of Paracraurococcus sp. LOR1-02.</title>
        <authorList>
            <person name="Kingkaew E."/>
            <person name="Tanasupawat S."/>
        </authorList>
    </citation>
    <scope>NUCLEOTIDE SEQUENCE [LARGE SCALE GENOMIC DNA]</scope>
    <source>
        <strain evidence="2 3">LOR1-02</strain>
    </source>
</reference>
<name>A0ABT9DSX7_9PROT</name>
<dbReference type="SUPFAM" id="SSF50998">
    <property type="entry name" value="Quinoprotein alcohol dehydrogenase-like"/>
    <property type="match status" value="1"/>
</dbReference>
<protein>
    <submittedName>
        <fullName evidence="2">PQQ-binding-like beta-propeller repeat protein</fullName>
    </submittedName>
</protein>
<dbReference type="Pfam" id="PF13360">
    <property type="entry name" value="PQQ_2"/>
    <property type="match status" value="2"/>
</dbReference>
<dbReference type="InterPro" id="IPR015943">
    <property type="entry name" value="WD40/YVTN_repeat-like_dom_sf"/>
</dbReference>
<proteinExistence type="predicted"/>
<dbReference type="PANTHER" id="PTHR34512">
    <property type="entry name" value="CELL SURFACE PROTEIN"/>
    <property type="match status" value="1"/>
</dbReference>
<dbReference type="Proteomes" id="UP001243009">
    <property type="component" value="Unassembled WGS sequence"/>
</dbReference>
<dbReference type="InterPro" id="IPR011047">
    <property type="entry name" value="Quinoprotein_ADH-like_sf"/>
</dbReference>
<comment type="caution">
    <text evidence="2">The sequence shown here is derived from an EMBL/GenBank/DDBJ whole genome shotgun (WGS) entry which is preliminary data.</text>
</comment>